<feature type="compositionally biased region" description="Low complexity" evidence="1">
    <location>
        <begin position="141"/>
        <end position="156"/>
    </location>
</feature>
<protein>
    <recommendedName>
        <fullName evidence="5">SH3 domain-containing protein</fullName>
    </recommendedName>
</protein>
<comment type="caution">
    <text evidence="3">The sequence shown here is derived from an EMBL/GenBank/DDBJ whole genome shotgun (WGS) entry which is preliminary data.</text>
</comment>
<reference evidence="3 4" key="1">
    <citation type="journal article" date="2019" name="Int. J. Syst. Evol. Microbiol.">
        <title>The Global Catalogue of Microorganisms (GCM) 10K type strain sequencing project: providing services to taxonomists for standard genome sequencing and annotation.</title>
        <authorList>
            <consortium name="The Broad Institute Genomics Platform"/>
            <consortium name="The Broad Institute Genome Sequencing Center for Infectious Disease"/>
            <person name="Wu L."/>
            <person name="Ma J."/>
        </authorList>
    </citation>
    <scope>NUCLEOTIDE SEQUENCE [LARGE SCALE GENOMIC DNA]</scope>
    <source>
        <strain evidence="3 4">JCM 9933</strain>
    </source>
</reference>
<feature type="chain" id="PRO_5045233115" description="SH3 domain-containing protein" evidence="2">
    <location>
        <begin position="26"/>
        <end position="182"/>
    </location>
</feature>
<dbReference type="EMBL" id="BAAAFZ010000065">
    <property type="protein sequence ID" value="GAA0598114.1"/>
    <property type="molecule type" value="Genomic_DNA"/>
</dbReference>
<gene>
    <name evidence="3" type="ORF">GCM10009416_40430</name>
</gene>
<proteinExistence type="predicted"/>
<evidence type="ECO:0000256" key="2">
    <source>
        <dbReference type="SAM" id="SignalP"/>
    </source>
</evidence>
<evidence type="ECO:0000313" key="4">
    <source>
        <dbReference type="Proteomes" id="UP001501588"/>
    </source>
</evidence>
<sequence length="182" mass="18548">MSAPVTRFRTLAVVAGLAALQAACAQPQVAAPGPRIYAVDVQGRSALCDAPQQGVTLAAGRQTEAALTMGNDGGWCGIRTDRAGPGLVTAKPAHGRLHVRKVGATTRVDYIPDRGFAGTDTFAVKLLPDQAELRVTANVQASSTQQTASTAAVAAPEPAPTPPPAKRAAAAPPARKAAPTKR</sequence>
<organism evidence="3 4">
    <name type="scientific">Craurococcus roseus</name>
    <dbReference type="NCBI Taxonomy" id="77585"/>
    <lineage>
        <taxon>Bacteria</taxon>
        <taxon>Pseudomonadati</taxon>
        <taxon>Pseudomonadota</taxon>
        <taxon>Alphaproteobacteria</taxon>
        <taxon>Acetobacterales</taxon>
        <taxon>Acetobacteraceae</taxon>
        <taxon>Craurococcus</taxon>
    </lineage>
</organism>
<feature type="region of interest" description="Disordered" evidence="1">
    <location>
        <begin position="141"/>
        <end position="182"/>
    </location>
</feature>
<keyword evidence="4" id="KW-1185">Reference proteome</keyword>
<keyword evidence="2" id="KW-0732">Signal</keyword>
<accession>A0ABN1FUL5</accession>
<name>A0ABN1FUL5_9PROT</name>
<feature type="signal peptide" evidence="2">
    <location>
        <begin position="1"/>
        <end position="25"/>
    </location>
</feature>
<evidence type="ECO:0000313" key="3">
    <source>
        <dbReference type="EMBL" id="GAA0598114.1"/>
    </source>
</evidence>
<feature type="compositionally biased region" description="Low complexity" evidence="1">
    <location>
        <begin position="166"/>
        <end position="182"/>
    </location>
</feature>
<dbReference type="Proteomes" id="UP001501588">
    <property type="component" value="Unassembled WGS sequence"/>
</dbReference>
<evidence type="ECO:0000256" key="1">
    <source>
        <dbReference type="SAM" id="MobiDB-lite"/>
    </source>
</evidence>
<dbReference type="RefSeq" id="WP_343897210.1">
    <property type="nucleotide sequence ID" value="NZ_BAAAFZ010000065.1"/>
</dbReference>
<dbReference type="Gene3D" id="2.60.40.3440">
    <property type="match status" value="1"/>
</dbReference>
<evidence type="ECO:0008006" key="5">
    <source>
        <dbReference type="Google" id="ProtNLM"/>
    </source>
</evidence>